<comment type="caution">
    <text evidence="4">The sequence shown here is derived from an EMBL/GenBank/DDBJ whole genome shotgun (WGS) entry which is preliminary data.</text>
</comment>
<evidence type="ECO:0000313" key="5">
    <source>
        <dbReference type="Proteomes" id="UP000772434"/>
    </source>
</evidence>
<comment type="similarity">
    <text evidence="1">Belongs to the ice-binding protein family.</text>
</comment>
<sequence length="251" mass="24872">MFSTLNKAACLGLWASLLSVNAAPAVVNLGPAPINLGTAANFAILSQTGVSTVPPSVITGNVGVSPIAANSLTGFTLTLAPSGEFSTSTQVKGDLFAASYAPPTPATLTTAIANMQTAFTSANGLVNPGFTNLANGALGGLVLTPALYKWTSAVTINAAGVTFTGTSADVFVLQIAGTLNFAAGARVTLVGGVLASNIFWVVSGSVTAAPGAHIEGVILGKTAVTLQTGTTMNGRILSQTFVALQSATVTG</sequence>
<feature type="chain" id="PRO_5040165426" evidence="3">
    <location>
        <begin position="23"/>
        <end position="251"/>
    </location>
</feature>
<feature type="signal peptide" evidence="3">
    <location>
        <begin position="1"/>
        <end position="22"/>
    </location>
</feature>
<dbReference type="AlphaFoldDB" id="A0A9P5PCX6"/>
<evidence type="ECO:0000256" key="2">
    <source>
        <dbReference type="ARBA" id="ARBA00022729"/>
    </source>
</evidence>
<name>A0A9P5PCX6_9AGAR</name>
<keyword evidence="2 3" id="KW-0732">Signal</keyword>
<evidence type="ECO:0000256" key="3">
    <source>
        <dbReference type="SAM" id="SignalP"/>
    </source>
</evidence>
<keyword evidence="5" id="KW-1185">Reference proteome</keyword>
<proteinExistence type="inferred from homology"/>
<accession>A0A9P5PCX6</accession>
<reference evidence="4" key="1">
    <citation type="submission" date="2020-11" db="EMBL/GenBank/DDBJ databases">
        <authorList>
            <consortium name="DOE Joint Genome Institute"/>
            <person name="Ahrendt S."/>
            <person name="Riley R."/>
            <person name="Andreopoulos W."/>
            <person name="Labutti K."/>
            <person name="Pangilinan J."/>
            <person name="Ruiz-Duenas F.J."/>
            <person name="Barrasa J.M."/>
            <person name="Sanchez-Garcia M."/>
            <person name="Camarero S."/>
            <person name="Miyauchi S."/>
            <person name="Serrano A."/>
            <person name="Linde D."/>
            <person name="Babiker R."/>
            <person name="Drula E."/>
            <person name="Ayuso-Fernandez I."/>
            <person name="Pacheco R."/>
            <person name="Padilla G."/>
            <person name="Ferreira P."/>
            <person name="Barriuso J."/>
            <person name="Kellner H."/>
            <person name="Castanera R."/>
            <person name="Alfaro M."/>
            <person name="Ramirez L."/>
            <person name="Pisabarro A.G."/>
            <person name="Kuo A."/>
            <person name="Tritt A."/>
            <person name="Lipzen A."/>
            <person name="He G."/>
            <person name="Yan M."/>
            <person name="Ng V."/>
            <person name="Cullen D."/>
            <person name="Martin F."/>
            <person name="Rosso M.-N."/>
            <person name="Henrissat B."/>
            <person name="Hibbett D."/>
            <person name="Martinez A.T."/>
            <person name="Grigoriev I.V."/>
        </authorList>
    </citation>
    <scope>NUCLEOTIDE SEQUENCE</scope>
    <source>
        <strain evidence="4">AH 40177</strain>
    </source>
</reference>
<evidence type="ECO:0000256" key="1">
    <source>
        <dbReference type="ARBA" id="ARBA00005445"/>
    </source>
</evidence>
<gene>
    <name evidence="4" type="ORF">BDP27DRAFT_1427023</name>
</gene>
<dbReference type="InterPro" id="IPR021884">
    <property type="entry name" value="Ice-bd_prot"/>
</dbReference>
<dbReference type="Proteomes" id="UP000772434">
    <property type="component" value="Unassembled WGS sequence"/>
</dbReference>
<dbReference type="OrthoDB" id="10264374at2759"/>
<organism evidence="4 5">
    <name type="scientific">Rhodocollybia butyracea</name>
    <dbReference type="NCBI Taxonomy" id="206335"/>
    <lineage>
        <taxon>Eukaryota</taxon>
        <taxon>Fungi</taxon>
        <taxon>Dikarya</taxon>
        <taxon>Basidiomycota</taxon>
        <taxon>Agaricomycotina</taxon>
        <taxon>Agaricomycetes</taxon>
        <taxon>Agaricomycetidae</taxon>
        <taxon>Agaricales</taxon>
        <taxon>Marasmiineae</taxon>
        <taxon>Omphalotaceae</taxon>
        <taxon>Rhodocollybia</taxon>
    </lineage>
</organism>
<dbReference type="EMBL" id="JADNRY010000149">
    <property type="protein sequence ID" value="KAF9063314.1"/>
    <property type="molecule type" value="Genomic_DNA"/>
</dbReference>
<evidence type="ECO:0000313" key="4">
    <source>
        <dbReference type="EMBL" id="KAF9063314.1"/>
    </source>
</evidence>
<dbReference type="Pfam" id="PF11999">
    <property type="entry name" value="Ice_binding"/>
    <property type="match status" value="1"/>
</dbReference>
<protein>
    <submittedName>
        <fullName evidence="4">Ice-binding protein</fullName>
    </submittedName>
</protein>